<evidence type="ECO:0000256" key="1">
    <source>
        <dbReference type="SAM" id="MobiDB-lite"/>
    </source>
</evidence>
<dbReference type="EMBL" id="JBHLWQ010000198">
    <property type="protein sequence ID" value="MFC0202585.1"/>
    <property type="molecule type" value="Genomic_DNA"/>
</dbReference>
<sequence>GAGRIEEVELLRWRSARHEHLSKLPMGSSMLRPKLAIPMACREPPARRSALSPSSSRSRPTQPEQT</sequence>
<name>A0ABV6CPD9_9RHOB</name>
<keyword evidence="3" id="KW-1185">Reference proteome</keyword>
<comment type="caution">
    <text evidence="2">The sequence shown here is derived from an EMBL/GenBank/DDBJ whole genome shotgun (WGS) entry which is preliminary data.</text>
</comment>
<gene>
    <name evidence="2" type="ORF">ACFFIZ_20300</name>
</gene>
<feature type="non-terminal residue" evidence="2">
    <location>
        <position position="1"/>
    </location>
</feature>
<proteinExistence type="predicted"/>
<dbReference type="RefSeq" id="WP_378927339.1">
    <property type="nucleotide sequence ID" value="NZ_JBHLWQ010000198.1"/>
</dbReference>
<reference evidence="2 3" key="1">
    <citation type="submission" date="2024-09" db="EMBL/GenBank/DDBJ databases">
        <authorList>
            <person name="Sun Q."/>
            <person name="Mori K."/>
        </authorList>
    </citation>
    <scope>NUCLEOTIDE SEQUENCE [LARGE SCALE GENOMIC DNA]</scope>
    <source>
        <strain evidence="2 3">CCM 7904</strain>
    </source>
</reference>
<evidence type="ECO:0000313" key="3">
    <source>
        <dbReference type="Proteomes" id="UP001589795"/>
    </source>
</evidence>
<protein>
    <submittedName>
        <fullName evidence="2">Uncharacterized protein</fullName>
    </submittedName>
</protein>
<dbReference type="Proteomes" id="UP001589795">
    <property type="component" value="Unassembled WGS sequence"/>
</dbReference>
<accession>A0ABV6CPD9</accession>
<feature type="region of interest" description="Disordered" evidence="1">
    <location>
        <begin position="43"/>
        <end position="66"/>
    </location>
</feature>
<organism evidence="2 3">
    <name type="scientific">Paracoccus rhizosphaerae</name>
    <dbReference type="NCBI Taxonomy" id="1133347"/>
    <lineage>
        <taxon>Bacteria</taxon>
        <taxon>Pseudomonadati</taxon>
        <taxon>Pseudomonadota</taxon>
        <taxon>Alphaproteobacteria</taxon>
        <taxon>Rhodobacterales</taxon>
        <taxon>Paracoccaceae</taxon>
        <taxon>Paracoccus</taxon>
    </lineage>
</organism>
<feature type="compositionally biased region" description="Low complexity" evidence="1">
    <location>
        <begin position="47"/>
        <end position="60"/>
    </location>
</feature>
<evidence type="ECO:0000313" key="2">
    <source>
        <dbReference type="EMBL" id="MFC0202585.1"/>
    </source>
</evidence>